<proteinExistence type="predicted"/>
<gene>
    <name evidence="1" type="ORF">EVAR_87866_1</name>
</gene>
<sequence>MFRLRSADMEAVTFKRTLSFLKGGLQSVGTFVYEDNVICIQEALRKARLYVPDKIIHGQMKKKRAECGALLHSYFHTERFAKSNQTSHLRADANANVHILHWDNIVFRYLLSPHGLPN</sequence>
<dbReference type="AlphaFoldDB" id="A0A4C1WXI9"/>
<dbReference type="Proteomes" id="UP000299102">
    <property type="component" value="Unassembled WGS sequence"/>
</dbReference>
<keyword evidence="2" id="KW-1185">Reference proteome</keyword>
<dbReference type="EMBL" id="BGZK01000655">
    <property type="protein sequence ID" value="GBP54794.1"/>
    <property type="molecule type" value="Genomic_DNA"/>
</dbReference>
<evidence type="ECO:0000313" key="2">
    <source>
        <dbReference type="Proteomes" id="UP000299102"/>
    </source>
</evidence>
<organism evidence="1 2">
    <name type="scientific">Eumeta variegata</name>
    <name type="common">Bagworm moth</name>
    <name type="synonym">Eumeta japonica</name>
    <dbReference type="NCBI Taxonomy" id="151549"/>
    <lineage>
        <taxon>Eukaryota</taxon>
        <taxon>Metazoa</taxon>
        <taxon>Ecdysozoa</taxon>
        <taxon>Arthropoda</taxon>
        <taxon>Hexapoda</taxon>
        <taxon>Insecta</taxon>
        <taxon>Pterygota</taxon>
        <taxon>Neoptera</taxon>
        <taxon>Endopterygota</taxon>
        <taxon>Lepidoptera</taxon>
        <taxon>Glossata</taxon>
        <taxon>Ditrysia</taxon>
        <taxon>Tineoidea</taxon>
        <taxon>Psychidae</taxon>
        <taxon>Oiketicinae</taxon>
        <taxon>Eumeta</taxon>
    </lineage>
</organism>
<reference evidence="1 2" key="1">
    <citation type="journal article" date="2019" name="Commun. Biol.">
        <title>The bagworm genome reveals a unique fibroin gene that provides high tensile strength.</title>
        <authorList>
            <person name="Kono N."/>
            <person name="Nakamura H."/>
            <person name="Ohtoshi R."/>
            <person name="Tomita M."/>
            <person name="Numata K."/>
            <person name="Arakawa K."/>
        </authorList>
    </citation>
    <scope>NUCLEOTIDE SEQUENCE [LARGE SCALE GENOMIC DNA]</scope>
</reference>
<protein>
    <submittedName>
        <fullName evidence="1">Uncharacterized protein</fullName>
    </submittedName>
</protein>
<name>A0A4C1WXI9_EUMVA</name>
<comment type="caution">
    <text evidence="1">The sequence shown here is derived from an EMBL/GenBank/DDBJ whole genome shotgun (WGS) entry which is preliminary data.</text>
</comment>
<evidence type="ECO:0000313" key="1">
    <source>
        <dbReference type="EMBL" id="GBP54794.1"/>
    </source>
</evidence>
<accession>A0A4C1WXI9</accession>